<dbReference type="HOGENOM" id="CLU_025996_0_7_10"/>
<reference evidence="2" key="1">
    <citation type="submission" date="2008-06" db="EMBL/GenBank/DDBJ databases">
        <title>Complete sequence of Chlorobium phaeobacteroides BS1.</title>
        <authorList>
            <consortium name="US DOE Joint Genome Institute"/>
            <person name="Lucas S."/>
            <person name="Copeland A."/>
            <person name="Lapidus A."/>
            <person name="Glavina del Rio T."/>
            <person name="Dalin E."/>
            <person name="Tice H."/>
            <person name="Bruce D."/>
            <person name="Goodwin L."/>
            <person name="Pitluck S."/>
            <person name="Schmutz J."/>
            <person name="Larimer F."/>
            <person name="Land M."/>
            <person name="Hauser L."/>
            <person name="Kyrpides N."/>
            <person name="Ovchinnikova G."/>
            <person name="Li T."/>
            <person name="Liu Z."/>
            <person name="Zhao F."/>
            <person name="Overmann J."/>
            <person name="Bryant D.A."/>
            <person name="Richardson P."/>
        </authorList>
    </citation>
    <scope>NUCLEOTIDE SEQUENCE [LARGE SCALE GENOMIC DNA]</scope>
    <source>
        <strain evidence="2">BS1</strain>
    </source>
</reference>
<dbReference type="KEGG" id="cpb:Cphamn1_1087"/>
<name>B3EQJ2_CHLPB</name>
<dbReference type="InterPro" id="IPR029044">
    <property type="entry name" value="Nucleotide-diphossugar_trans"/>
</dbReference>
<evidence type="ECO:0000259" key="1">
    <source>
        <dbReference type="Pfam" id="PF00535"/>
    </source>
</evidence>
<gene>
    <name evidence="2" type="ordered locus">Cphamn1_1087</name>
</gene>
<dbReference type="eggNOG" id="COG0463">
    <property type="taxonomic scope" value="Bacteria"/>
</dbReference>
<dbReference type="OrthoDB" id="9815829at2"/>
<dbReference type="SUPFAM" id="SSF53448">
    <property type="entry name" value="Nucleotide-diphospho-sugar transferases"/>
    <property type="match status" value="1"/>
</dbReference>
<dbReference type="PANTHER" id="PTHR22916">
    <property type="entry name" value="GLYCOSYLTRANSFERASE"/>
    <property type="match status" value="1"/>
</dbReference>
<dbReference type="InterPro" id="IPR001173">
    <property type="entry name" value="Glyco_trans_2-like"/>
</dbReference>
<feature type="domain" description="Glycosyltransferase 2-like" evidence="1">
    <location>
        <begin position="10"/>
        <end position="117"/>
    </location>
</feature>
<dbReference type="CDD" id="cd00761">
    <property type="entry name" value="Glyco_tranf_GTA_type"/>
    <property type="match status" value="1"/>
</dbReference>
<keyword evidence="2" id="KW-0808">Transferase</keyword>
<sequence>MKFTRIPEISIILPTYNREIPLLRAVRSVIDQTFSDWELIVVDDGSTDRTFERLSEFLTTYDTIRYMKHSNRKPALSRNAGIQASFGRYITFLDSDDYYLPEHLESRVSCLEQHPETDLLSGGFCGDDDVYVPDCYHPGRKIHIQECILGATLFGKRNLFFSLEGFGNLDYAEDTDLWKRASKRFNVKKLSEPKTYVYERSGDSITRNR</sequence>
<dbReference type="GO" id="GO:0016758">
    <property type="term" value="F:hexosyltransferase activity"/>
    <property type="evidence" value="ECO:0007669"/>
    <property type="project" value="UniProtKB-ARBA"/>
</dbReference>
<dbReference type="Gene3D" id="3.90.550.10">
    <property type="entry name" value="Spore Coat Polysaccharide Biosynthesis Protein SpsA, Chain A"/>
    <property type="match status" value="1"/>
</dbReference>
<evidence type="ECO:0000313" key="2">
    <source>
        <dbReference type="EMBL" id="ACE04025.1"/>
    </source>
</evidence>
<proteinExistence type="predicted"/>
<protein>
    <submittedName>
        <fullName evidence="2">Glycosyl transferase family 2</fullName>
    </submittedName>
</protein>
<dbReference type="PANTHER" id="PTHR22916:SF3">
    <property type="entry name" value="UDP-GLCNAC:BETAGAL BETA-1,3-N-ACETYLGLUCOSAMINYLTRANSFERASE-LIKE PROTEIN 1"/>
    <property type="match status" value="1"/>
</dbReference>
<dbReference type="AlphaFoldDB" id="B3EQJ2"/>
<dbReference type="EMBL" id="CP001101">
    <property type="protein sequence ID" value="ACE04025.1"/>
    <property type="molecule type" value="Genomic_DNA"/>
</dbReference>
<dbReference type="STRING" id="331678.Cphamn1_1087"/>
<accession>B3EQJ2</accession>
<dbReference type="Pfam" id="PF00535">
    <property type="entry name" value="Glycos_transf_2"/>
    <property type="match status" value="1"/>
</dbReference>
<dbReference type="CAZy" id="GT2">
    <property type="family name" value="Glycosyltransferase Family 2"/>
</dbReference>
<organism evidence="2">
    <name type="scientific">Chlorobium phaeobacteroides (strain BS1)</name>
    <dbReference type="NCBI Taxonomy" id="331678"/>
    <lineage>
        <taxon>Bacteria</taxon>
        <taxon>Pseudomonadati</taxon>
        <taxon>Chlorobiota</taxon>
        <taxon>Chlorobiia</taxon>
        <taxon>Chlorobiales</taxon>
        <taxon>Chlorobiaceae</taxon>
        <taxon>Chlorobium/Pelodictyon group</taxon>
        <taxon>Chlorobium</taxon>
    </lineage>
</organism>